<feature type="domain" description="RNA polymerase sigma factor 70 region 4 type 2" evidence="5">
    <location>
        <begin position="112"/>
        <end position="162"/>
    </location>
</feature>
<dbReference type="SUPFAM" id="SSF88946">
    <property type="entry name" value="Sigma2 domain of RNA polymerase sigma factors"/>
    <property type="match status" value="1"/>
</dbReference>
<dbReference type="Pfam" id="PF08281">
    <property type="entry name" value="Sigma70_r4_2"/>
    <property type="match status" value="1"/>
</dbReference>
<dbReference type="Proteomes" id="UP001196870">
    <property type="component" value="Unassembled WGS sequence"/>
</dbReference>
<keyword evidence="2" id="KW-0805">Transcription regulation</keyword>
<dbReference type="Gene3D" id="1.10.1740.10">
    <property type="match status" value="1"/>
</dbReference>
<comment type="similarity">
    <text evidence="1">Belongs to the sigma-70 factor family. ECF subfamily.</text>
</comment>
<dbReference type="Gene3D" id="1.10.10.10">
    <property type="entry name" value="Winged helix-like DNA-binding domain superfamily/Winged helix DNA-binding domain"/>
    <property type="match status" value="1"/>
</dbReference>
<keyword evidence="3" id="KW-0731">Sigma factor</keyword>
<accession>A0ABS5F316</accession>
<evidence type="ECO:0000256" key="3">
    <source>
        <dbReference type="ARBA" id="ARBA00023082"/>
    </source>
</evidence>
<dbReference type="PANTHER" id="PTHR43133:SF25">
    <property type="entry name" value="RNA POLYMERASE SIGMA FACTOR RFAY-RELATED"/>
    <property type="match status" value="1"/>
</dbReference>
<evidence type="ECO:0000313" key="7">
    <source>
        <dbReference type="EMBL" id="MBR0666937.1"/>
    </source>
</evidence>
<dbReference type="InterPro" id="IPR039425">
    <property type="entry name" value="RNA_pol_sigma-70-like"/>
</dbReference>
<evidence type="ECO:0000256" key="4">
    <source>
        <dbReference type="ARBA" id="ARBA00023163"/>
    </source>
</evidence>
<sequence length="183" mass="20571">MRGRERALAALIEPHIPALRRFAWALLRDTAAADDLVQDCLERAISRWHLRRPERDAKPWLFAILHNLHRSGRRSAARRGAMLSLDERGLADAVADPAAADAAEQRLIWRDALAALDSLSEEQRVVLLLIGVEDFSYEAAARLLDVPIGTVMSRLSRGRERLRRLLDGEEAADAGRAMLRRVK</sequence>
<dbReference type="NCBIfam" id="TIGR02937">
    <property type="entry name" value="sigma70-ECF"/>
    <property type="match status" value="1"/>
</dbReference>
<keyword evidence="4" id="KW-0804">Transcription</keyword>
<keyword evidence="8" id="KW-1185">Reference proteome</keyword>
<dbReference type="RefSeq" id="WP_211854799.1">
    <property type="nucleotide sequence ID" value="NZ_JAAGBB010000028.1"/>
</dbReference>
<dbReference type="InterPro" id="IPR053866">
    <property type="entry name" value="PhyR_sigma2"/>
</dbReference>
<gene>
    <name evidence="7" type="ORF">GXW71_21430</name>
</gene>
<dbReference type="InterPro" id="IPR013324">
    <property type="entry name" value="RNA_pol_sigma_r3/r4-like"/>
</dbReference>
<dbReference type="InterPro" id="IPR014284">
    <property type="entry name" value="RNA_pol_sigma-70_dom"/>
</dbReference>
<evidence type="ECO:0000313" key="8">
    <source>
        <dbReference type="Proteomes" id="UP001196870"/>
    </source>
</evidence>
<feature type="domain" description="PhyR sigma2" evidence="6">
    <location>
        <begin position="12"/>
        <end position="66"/>
    </location>
</feature>
<dbReference type="PANTHER" id="PTHR43133">
    <property type="entry name" value="RNA POLYMERASE ECF-TYPE SIGMA FACTO"/>
    <property type="match status" value="1"/>
</dbReference>
<name>A0ABS5F316_9PROT</name>
<reference evidence="8" key="1">
    <citation type="journal article" date="2021" name="Syst. Appl. Microbiol.">
        <title>Roseomonas hellenica sp. nov., isolated from roots of wild-growing Alkanna tinctoria.</title>
        <authorList>
            <person name="Rat A."/>
            <person name="Naranjo H.D."/>
            <person name="Lebbe L."/>
            <person name="Cnockaert M."/>
            <person name="Krigas N."/>
            <person name="Grigoriadou K."/>
            <person name="Maloupa E."/>
            <person name="Willems A."/>
        </authorList>
    </citation>
    <scope>NUCLEOTIDE SEQUENCE [LARGE SCALE GENOMIC DNA]</scope>
    <source>
        <strain evidence="8">LMG 31523</strain>
    </source>
</reference>
<dbReference type="InterPro" id="IPR013325">
    <property type="entry name" value="RNA_pol_sigma_r2"/>
</dbReference>
<protein>
    <submittedName>
        <fullName evidence="7">RNA polymerase sigma factor</fullName>
    </submittedName>
</protein>
<organism evidence="7 8">
    <name type="scientific">Plastoroseomonas hellenica</name>
    <dbReference type="NCBI Taxonomy" id="2687306"/>
    <lineage>
        <taxon>Bacteria</taxon>
        <taxon>Pseudomonadati</taxon>
        <taxon>Pseudomonadota</taxon>
        <taxon>Alphaproteobacteria</taxon>
        <taxon>Acetobacterales</taxon>
        <taxon>Acetobacteraceae</taxon>
        <taxon>Plastoroseomonas</taxon>
    </lineage>
</organism>
<evidence type="ECO:0000259" key="5">
    <source>
        <dbReference type="Pfam" id="PF08281"/>
    </source>
</evidence>
<evidence type="ECO:0000256" key="2">
    <source>
        <dbReference type="ARBA" id="ARBA00023015"/>
    </source>
</evidence>
<dbReference type="Pfam" id="PF22029">
    <property type="entry name" value="PhyR_sigma2"/>
    <property type="match status" value="1"/>
</dbReference>
<proteinExistence type="inferred from homology"/>
<comment type="caution">
    <text evidence="7">The sequence shown here is derived from an EMBL/GenBank/DDBJ whole genome shotgun (WGS) entry which is preliminary data.</text>
</comment>
<dbReference type="InterPro" id="IPR036388">
    <property type="entry name" value="WH-like_DNA-bd_sf"/>
</dbReference>
<dbReference type="SUPFAM" id="SSF88659">
    <property type="entry name" value="Sigma3 and sigma4 domains of RNA polymerase sigma factors"/>
    <property type="match status" value="1"/>
</dbReference>
<dbReference type="InterPro" id="IPR013249">
    <property type="entry name" value="RNA_pol_sigma70_r4_t2"/>
</dbReference>
<dbReference type="EMBL" id="JAAGBB010000028">
    <property type="protein sequence ID" value="MBR0666937.1"/>
    <property type="molecule type" value="Genomic_DNA"/>
</dbReference>
<evidence type="ECO:0000256" key="1">
    <source>
        <dbReference type="ARBA" id="ARBA00010641"/>
    </source>
</evidence>
<evidence type="ECO:0000259" key="6">
    <source>
        <dbReference type="Pfam" id="PF22029"/>
    </source>
</evidence>